<dbReference type="GO" id="GO:0003676">
    <property type="term" value="F:nucleic acid binding"/>
    <property type="evidence" value="ECO:0007669"/>
    <property type="project" value="InterPro"/>
</dbReference>
<dbReference type="AlphaFoldDB" id="A0A1I4SBA8"/>
<feature type="domain" description="Integrase catalytic" evidence="2">
    <location>
        <begin position="112"/>
        <end position="278"/>
    </location>
</feature>
<dbReference type="Proteomes" id="UP000199556">
    <property type="component" value="Unassembled WGS sequence"/>
</dbReference>
<protein>
    <submittedName>
        <fullName evidence="3">Transposase InsO and inactivated derivatives</fullName>
    </submittedName>
</protein>
<proteinExistence type="predicted"/>
<dbReference type="EMBL" id="FOUO01000015">
    <property type="protein sequence ID" value="SFM61745.1"/>
    <property type="molecule type" value="Genomic_DNA"/>
</dbReference>
<dbReference type="GO" id="GO:0015074">
    <property type="term" value="P:DNA integration"/>
    <property type="evidence" value="ECO:0007669"/>
    <property type="project" value="InterPro"/>
</dbReference>
<dbReference type="PANTHER" id="PTHR46889">
    <property type="entry name" value="TRANSPOSASE INSF FOR INSERTION SEQUENCE IS3B-RELATED"/>
    <property type="match status" value="1"/>
</dbReference>
<sequence length="330" mass="37411">MKPSCEVLGISARTYQRWQREAEVPSDGRSTAVRPKPAHALSEAEEQTVLALCNRPEYQDLPPAQIVAQEADAGRYWALESTLYRVLRKHKQAQPRGRGRKGPTPPLPTSHRADGPNQVWSWATTWLPGPVVGLFFYLTLIIDLYSRKIVGWEVETRESSELAVQVLEQALLKEQCFNQPLVLHSDNGSPFKGATLRARLTALKIEPSYSRPRVSNDNPFSESLFATCKAMPAYPANGFESLEAARVWVHRFVQWYNHEHRHSGIQYVTPVERHNGDDAAILAGRHQVYVEAKARNPRRWSREIRDWRPVGAVHLNPEKETQGSDLTRAA</sequence>
<dbReference type="InterPro" id="IPR048020">
    <property type="entry name" value="Transpos_IS3"/>
</dbReference>
<dbReference type="PANTHER" id="PTHR46889:SF5">
    <property type="entry name" value="INTEGRASE PROTEIN"/>
    <property type="match status" value="1"/>
</dbReference>
<dbReference type="STRING" id="195064.SAMN05421721_1151"/>
<feature type="region of interest" description="Disordered" evidence="1">
    <location>
        <begin position="19"/>
        <end position="40"/>
    </location>
</feature>
<dbReference type="NCBIfam" id="NF033516">
    <property type="entry name" value="transpos_IS3"/>
    <property type="match status" value="1"/>
</dbReference>
<evidence type="ECO:0000259" key="2">
    <source>
        <dbReference type="PROSITE" id="PS50994"/>
    </source>
</evidence>
<feature type="region of interest" description="Disordered" evidence="1">
    <location>
        <begin position="89"/>
        <end position="113"/>
    </location>
</feature>
<reference evidence="3 4" key="1">
    <citation type="submission" date="2016-10" db="EMBL/GenBank/DDBJ databases">
        <authorList>
            <person name="de Groot N.N."/>
        </authorList>
    </citation>
    <scope>NUCLEOTIDE SEQUENCE [LARGE SCALE GENOMIC DNA]</scope>
    <source>
        <strain evidence="3 4">DSM 4180</strain>
    </source>
</reference>
<feature type="compositionally biased region" description="Basic residues" evidence="1">
    <location>
        <begin position="89"/>
        <end position="101"/>
    </location>
</feature>
<name>A0A1I4SBA8_ECTMO</name>
<dbReference type="Pfam" id="PF00665">
    <property type="entry name" value="rve"/>
    <property type="match status" value="1"/>
</dbReference>
<dbReference type="InterPro" id="IPR012337">
    <property type="entry name" value="RNaseH-like_sf"/>
</dbReference>
<dbReference type="InterPro" id="IPR001584">
    <property type="entry name" value="Integrase_cat-core"/>
</dbReference>
<evidence type="ECO:0000313" key="3">
    <source>
        <dbReference type="EMBL" id="SFM61745.1"/>
    </source>
</evidence>
<keyword evidence="4" id="KW-1185">Reference proteome</keyword>
<accession>A0A1I4SBA8</accession>
<gene>
    <name evidence="3" type="ORF">SAMN05421721_1151</name>
</gene>
<evidence type="ECO:0000313" key="4">
    <source>
        <dbReference type="Proteomes" id="UP000199556"/>
    </source>
</evidence>
<evidence type="ECO:0000256" key="1">
    <source>
        <dbReference type="SAM" id="MobiDB-lite"/>
    </source>
</evidence>
<dbReference type="InterPro" id="IPR036397">
    <property type="entry name" value="RNaseH_sf"/>
</dbReference>
<organism evidence="3 4">
    <name type="scientific">Ectothiorhodospira mobilis</name>
    <dbReference type="NCBI Taxonomy" id="195064"/>
    <lineage>
        <taxon>Bacteria</taxon>
        <taxon>Pseudomonadati</taxon>
        <taxon>Pseudomonadota</taxon>
        <taxon>Gammaproteobacteria</taxon>
        <taxon>Chromatiales</taxon>
        <taxon>Ectothiorhodospiraceae</taxon>
        <taxon>Ectothiorhodospira</taxon>
    </lineage>
</organism>
<dbReference type="InterPro" id="IPR050900">
    <property type="entry name" value="Transposase_IS3/IS150/IS904"/>
</dbReference>
<dbReference type="PROSITE" id="PS50994">
    <property type="entry name" value="INTEGRASE"/>
    <property type="match status" value="1"/>
</dbReference>
<dbReference type="Gene3D" id="3.30.420.10">
    <property type="entry name" value="Ribonuclease H-like superfamily/Ribonuclease H"/>
    <property type="match status" value="1"/>
</dbReference>
<dbReference type="SUPFAM" id="SSF53098">
    <property type="entry name" value="Ribonuclease H-like"/>
    <property type="match status" value="1"/>
</dbReference>